<dbReference type="EMBL" id="JAHKNI010000028">
    <property type="protein sequence ID" value="MBU3068011.1"/>
    <property type="molecule type" value="Genomic_DNA"/>
</dbReference>
<reference evidence="5 6" key="1">
    <citation type="submission" date="2021-06" db="EMBL/GenBank/DDBJ databases">
        <title>Actinomycetes sequencing.</title>
        <authorList>
            <person name="Shan Q."/>
        </authorList>
    </citation>
    <scope>NUCLEOTIDE SEQUENCE [LARGE SCALE GENOMIC DNA]</scope>
    <source>
        <strain evidence="5 6">NEAU-G5</strain>
    </source>
</reference>
<evidence type="ECO:0000256" key="1">
    <source>
        <dbReference type="ARBA" id="ARBA00004496"/>
    </source>
</evidence>
<dbReference type="Pfam" id="PF14011">
    <property type="entry name" value="ESX-1_EspG"/>
    <property type="match status" value="1"/>
</dbReference>
<dbReference type="InterPro" id="IPR025734">
    <property type="entry name" value="EspG"/>
</dbReference>
<keyword evidence="6" id="KW-1185">Reference proteome</keyword>
<evidence type="ECO:0000256" key="4">
    <source>
        <dbReference type="ARBA" id="ARBA00023186"/>
    </source>
</evidence>
<comment type="caution">
    <text evidence="5">The sequence shown here is derived from an EMBL/GenBank/DDBJ whole genome shotgun (WGS) entry which is preliminary data.</text>
</comment>
<name>A0ABS6BDZ5_9NOCA</name>
<evidence type="ECO:0000313" key="5">
    <source>
        <dbReference type="EMBL" id="MBU3068011.1"/>
    </source>
</evidence>
<protein>
    <submittedName>
        <fullName evidence="5">ESX secretion-associated protein EspG</fullName>
    </submittedName>
</protein>
<dbReference type="Proteomes" id="UP000733379">
    <property type="component" value="Unassembled WGS sequence"/>
</dbReference>
<evidence type="ECO:0000256" key="2">
    <source>
        <dbReference type="ARBA" id="ARBA00006411"/>
    </source>
</evidence>
<accession>A0ABS6BDZ5</accession>
<gene>
    <name evidence="5" type="ORF">KO481_41670</name>
</gene>
<comment type="similarity">
    <text evidence="2">Belongs to the EspG family.</text>
</comment>
<comment type="subcellular location">
    <subcellularLocation>
        <location evidence="1">Cytoplasm</location>
    </subcellularLocation>
</comment>
<evidence type="ECO:0000313" key="6">
    <source>
        <dbReference type="Proteomes" id="UP000733379"/>
    </source>
</evidence>
<organism evidence="5 6">
    <name type="scientific">Nocardia albiluteola</name>
    <dbReference type="NCBI Taxonomy" id="2842303"/>
    <lineage>
        <taxon>Bacteria</taxon>
        <taxon>Bacillati</taxon>
        <taxon>Actinomycetota</taxon>
        <taxon>Actinomycetes</taxon>
        <taxon>Mycobacteriales</taxon>
        <taxon>Nocardiaceae</taxon>
        <taxon>Nocardia</taxon>
    </lineage>
</organism>
<keyword evidence="4" id="KW-0143">Chaperone</keyword>
<keyword evidence="3" id="KW-0963">Cytoplasm</keyword>
<proteinExistence type="inferred from homology"/>
<sequence length="256" mass="29586">MAEWRWETDDFAALWLGDARDRLPSPMGYTSRFPTLDEVHYHRQAVHSRYDRDERDQIELAFQTLTTAELRIEIEGQSTTLGNGTPKEYRILGGRTAYHAVMLTQTADPDARDTVEGPIRCRMFRPEQLPARLAAVVPSFPAGQGRPDTFHLQDLRGRPAESYARNTPRDRYDRMYRQPMDGGGTAALLTGSLFHHPAPWHLTRWVDIARDGRYLVQQTREHLTVRPATPNDLTTCFATWIERAQQRLREDQPDTW</sequence>
<evidence type="ECO:0000256" key="3">
    <source>
        <dbReference type="ARBA" id="ARBA00022490"/>
    </source>
</evidence>